<sequence length="80" mass="8510">MAHNDMMDKRTTAHLEAELFLSNGDAMGEENKGQSSLSSSSGAPLDLTPDEMLDKSHQISLSKGNLQSLKTFTAALASVT</sequence>
<name>A0A448WSY0_9PLAT</name>
<dbReference type="AlphaFoldDB" id="A0A448WSY0"/>
<evidence type="ECO:0000313" key="3">
    <source>
        <dbReference type="Proteomes" id="UP000784294"/>
    </source>
</evidence>
<keyword evidence="3" id="KW-1185">Reference proteome</keyword>
<comment type="caution">
    <text evidence="2">The sequence shown here is derived from an EMBL/GenBank/DDBJ whole genome shotgun (WGS) entry which is preliminary data.</text>
</comment>
<dbReference type="EMBL" id="CAAALY010041726">
    <property type="protein sequence ID" value="VEL19473.1"/>
    <property type="molecule type" value="Genomic_DNA"/>
</dbReference>
<feature type="region of interest" description="Disordered" evidence="1">
    <location>
        <begin position="20"/>
        <end position="54"/>
    </location>
</feature>
<organism evidence="2 3">
    <name type="scientific">Protopolystoma xenopodis</name>
    <dbReference type="NCBI Taxonomy" id="117903"/>
    <lineage>
        <taxon>Eukaryota</taxon>
        <taxon>Metazoa</taxon>
        <taxon>Spiralia</taxon>
        <taxon>Lophotrochozoa</taxon>
        <taxon>Platyhelminthes</taxon>
        <taxon>Monogenea</taxon>
        <taxon>Polyopisthocotylea</taxon>
        <taxon>Polystomatidea</taxon>
        <taxon>Polystomatidae</taxon>
        <taxon>Protopolystoma</taxon>
    </lineage>
</organism>
<proteinExistence type="predicted"/>
<evidence type="ECO:0000313" key="2">
    <source>
        <dbReference type="EMBL" id="VEL19473.1"/>
    </source>
</evidence>
<gene>
    <name evidence="2" type="ORF">PXEA_LOCUS12913</name>
</gene>
<accession>A0A448WSY0</accession>
<evidence type="ECO:0000256" key="1">
    <source>
        <dbReference type="SAM" id="MobiDB-lite"/>
    </source>
</evidence>
<dbReference type="Proteomes" id="UP000784294">
    <property type="component" value="Unassembled WGS sequence"/>
</dbReference>
<protein>
    <submittedName>
        <fullName evidence="2">Uncharacterized protein</fullName>
    </submittedName>
</protein>
<reference evidence="2" key="1">
    <citation type="submission" date="2018-11" db="EMBL/GenBank/DDBJ databases">
        <authorList>
            <consortium name="Pathogen Informatics"/>
        </authorList>
    </citation>
    <scope>NUCLEOTIDE SEQUENCE</scope>
</reference>